<reference evidence="2 3" key="1">
    <citation type="submission" date="2019-03" db="EMBL/GenBank/DDBJ databases">
        <title>Draft genome sequences of novel Actinobacteria.</title>
        <authorList>
            <person name="Sahin N."/>
            <person name="Ay H."/>
            <person name="Saygin H."/>
        </authorList>
    </citation>
    <scope>NUCLEOTIDE SEQUENCE [LARGE SCALE GENOMIC DNA]</scope>
    <source>
        <strain evidence="2 3">KC712</strain>
    </source>
</reference>
<gene>
    <name evidence="2" type="ORF">E1294_43040</name>
</gene>
<name>A0A4R4W4R0_9ACTN</name>
<feature type="region of interest" description="Disordered" evidence="1">
    <location>
        <begin position="67"/>
        <end position="86"/>
    </location>
</feature>
<dbReference type="Proteomes" id="UP000294543">
    <property type="component" value="Unassembled WGS sequence"/>
</dbReference>
<protein>
    <submittedName>
        <fullName evidence="2">Uncharacterized protein</fullName>
    </submittedName>
</protein>
<comment type="caution">
    <text evidence="2">The sequence shown here is derived from an EMBL/GenBank/DDBJ whole genome shotgun (WGS) entry which is preliminary data.</text>
</comment>
<organism evidence="2 3">
    <name type="scientific">Nonomuraea diastatica</name>
    <dbReference type="NCBI Taxonomy" id="1848329"/>
    <lineage>
        <taxon>Bacteria</taxon>
        <taxon>Bacillati</taxon>
        <taxon>Actinomycetota</taxon>
        <taxon>Actinomycetes</taxon>
        <taxon>Streptosporangiales</taxon>
        <taxon>Streptosporangiaceae</taxon>
        <taxon>Nonomuraea</taxon>
    </lineage>
</organism>
<evidence type="ECO:0000313" key="3">
    <source>
        <dbReference type="Proteomes" id="UP000294543"/>
    </source>
</evidence>
<dbReference type="AlphaFoldDB" id="A0A4R4W4R0"/>
<dbReference type="EMBL" id="SMKP01000193">
    <property type="protein sequence ID" value="TDD12911.1"/>
    <property type="molecule type" value="Genomic_DNA"/>
</dbReference>
<evidence type="ECO:0000313" key="2">
    <source>
        <dbReference type="EMBL" id="TDD12911.1"/>
    </source>
</evidence>
<sequence>MAARAHVAREYNLEGEMIGAHIAMIGHPLDHPRVDQMGAPPFLRSSSAKPSRGGLFLVVGQPKADGRVTTGRYARPLGDPDHVIAS</sequence>
<dbReference type="RefSeq" id="WP_132517057.1">
    <property type="nucleotide sequence ID" value="NZ_SMKP01000193.1"/>
</dbReference>
<proteinExistence type="predicted"/>
<accession>A0A4R4W4R0</accession>
<evidence type="ECO:0000256" key="1">
    <source>
        <dbReference type="SAM" id="MobiDB-lite"/>
    </source>
</evidence>
<keyword evidence="3" id="KW-1185">Reference proteome</keyword>